<dbReference type="Gene3D" id="4.10.240.10">
    <property type="entry name" value="Zn(2)-C6 fungal-type DNA-binding domain"/>
    <property type="match status" value="1"/>
</dbReference>
<dbReference type="GO" id="GO:0045944">
    <property type="term" value="P:positive regulation of transcription by RNA polymerase II"/>
    <property type="evidence" value="ECO:0007669"/>
    <property type="project" value="TreeGrafter"/>
</dbReference>
<dbReference type="PROSITE" id="PS00463">
    <property type="entry name" value="ZN2_CY6_FUNGAL_1"/>
    <property type="match status" value="1"/>
</dbReference>
<sequence length="709" mass="79154">MLTTTTLVMQEDRRGESSKRQPPRLPVIAPKDDLSSSASASRSGHLGPSVPPRARLPPRSRTGCWTCRTRKVKCDEGRPVCGQCSRLGHSCDYSPRLAFRDDTPRVRERMQEVTVISNTVWDALSPTVTETSAGSGTIDDLPPFALLTTDEDREKKAERYSPGTYNVVLNQDSFQNLPEYSDDPEIKKELVSPLRRPSLAVSIASAGGRDIAVEGIPVPDDPNIVVLPRFEDIARRSTFSSSRDFHSPIISPVARSTIIKSESSGSNVLVEEPASMTESERINIGQDERYFRQFRYVVWRQLVPAELDQRDGMHRSSVGILESAADTFPPLYHAMMAVAALSLAGHSGNERLDALQHYQQALPALQSTLKSSNDLSSDGAFLTHFLLLVYEIAAAETGHSNLWSQHLSTLLRISLLRREVFGTERFPFIVWWICLIDLDALFSGAGRGEFVGSMLHSDNIPPPSFHQYPLGLDGSSIVYGDEVDSLPIVLSLDYEVTILAIRLALLAHEYRRDTTFNATNVQQRAQVTRSRQSRIFELQDALRQLWVTPAVAMITQNADGMPDRPKQILEHAATLYRACIILSHTSMWPGQRLETSPDYNTEIAVASSQILQMMRKALAEDRAHCRYLVFPAFIAGFASTDGAQRMQALDMIRTMEKNSIGRNTTVTRKALAAVYEKQNERFMNTGQSLDVDWMQVMVERELLVVNFGV</sequence>
<dbReference type="EMBL" id="MU404353">
    <property type="protein sequence ID" value="KAI1614466.1"/>
    <property type="molecule type" value="Genomic_DNA"/>
</dbReference>
<evidence type="ECO:0000256" key="5">
    <source>
        <dbReference type="ARBA" id="ARBA00023242"/>
    </source>
</evidence>
<keyword evidence="9" id="KW-1185">Reference proteome</keyword>
<proteinExistence type="predicted"/>
<gene>
    <name evidence="8" type="ORF">EDD36DRAFT_418301</name>
</gene>
<dbReference type="PROSITE" id="PS50048">
    <property type="entry name" value="ZN2_CY6_FUNGAL_2"/>
    <property type="match status" value="1"/>
</dbReference>
<reference evidence="8" key="1">
    <citation type="journal article" date="2022" name="bioRxiv">
        <title>Deciphering the potential niche of two novel black yeast fungi from a biological soil crust based on their genomes, phenotypes, and melanin regulation.</title>
        <authorList>
            <consortium name="DOE Joint Genome Institute"/>
            <person name="Carr E.C."/>
            <person name="Barton Q."/>
            <person name="Grambo S."/>
            <person name="Sullivan M."/>
            <person name="Renfro C.M."/>
            <person name="Kuo A."/>
            <person name="Pangilinan J."/>
            <person name="Lipzen A."/>
            <person name="Keymanesh K."/>
            <person name="Savage E."/>
            <person name="Barry K."/>
            <person name="Grigoriev I.V."/>
            <person name="Riekhof W.R."/>
            <person name="Harris S.S."/>
        </authorList>
    </citation>
    <scope>NUCLEOTIDE SEQUENCE</scope>
    <source>
        <strain evidence="8">JF 03-4F</strain>
    </source>
</reference>
<dbReference type="PANTHER" id="PTHR37534">
    <property type="entry name" value="TRANSCRIPTIONAL ACTIVATOR PROTEIN UGA3"/>
    <property type="match status" value="1"/>
</dbReference>
<dbReference type="GO" id="GO:0000976">
    <property type="term" value="F:transcription cis-regulatory region binding"/>
    <property type="evidence" value="ECO:0007669"/>
    <property type="project" value="TreeGrafter"/>
</dbReference>
<name>A0AAN6IEE6_9EURO</name>
<protein>
    <submittedName>
        <fullName evidence="8">Fungal-specific transcription factor domain-containing protein</fullName>
    </submittedName>
</protein>
<dbReference type="SUPFAM" id="SSF57701">
    <property type="entry name" value="Zn2/Cys6 DNA-binding domain"/>
    <property type="match status" value="1"/>
</dbReference>
<dbReference type="PANTHER" id="PTHR37534:SF49">
    <property type="entry name" value="LYSINE BIOSYNTHESIS REGULATORY PROTEIN LYS14"/>
    <property type="match status" value="1"/>
</dbReference>
<accession>A0AAN6IEE6</accession>
<dbReference type="AlphaFoldDB" id="A0AAN6IEE6"/>
<evidence type="ECO:0000313" key="8">
    <source>
        <dbReference type="EMBL" id="KAI1614466.1"/>
    </source>
</evidence>
<feature type="region of interest" description="Disordered" evidence="6">
    <location>
        <begin position="1"/>
        <end position="61"/>
    </location>
</feature>
<evidence type="ECO:0000256" key="4">
    <source>
        <dbReference type="ARBA" id="ARBA00023163"/>
    </source>
</evidence>
<keyword evidence="2" id="KW-0805">Transcription regulation</keyword>
<dbReference type="Pfam" id="PF00172">
    <property type="entry name" value="Zn_clus"/>
    <property type="match status" value="1"/>
</dbReference>
<comment type="caution">
    <text evidence="8">The sequence shown here is derived from an EMBL/GenBank/DDBJ whole genome shotgun (WGS) entry which is preliminary data.</text>
</comment>
<evidence type="ECO:0000313" key="9">
    <source>
        <dbReference type="Proteomes" id="UP001203852"/>
    </source>
</evidence>
<feature type="domain" description="Zn(2)-C6 fungal-type" evidence="7">
    <location>
        <begin position="63"/>
        <end position="93"/>
    </location>
</feature>
<dbReference type="Pfam" id="PF11951">
    <property type="entry name" value="Fungal_trans_2"/>
    <property type="match status" value="1"/>
</dbReference>
<dbReference type="SMART" id="SM00066">
    <property type="entry name" value="GAL4"/>
    <property type="match status" value="1"/>
</dbReference>
<comment type="subcellular location">
    <subcellularLocation>
        <location evidence="1">Nucleus</location>
    </subcellularLocation>
</comment>
<dbReference type="CDD" id="cd00067">
    <property type="entry name" value="GAL4"/>
    <property type="match status" value="1"/>
</dbReference>
<dbReference type="GO" id="GO:0008270">
    <property type="term" value="F:zinc ion binding"/>
    <property type="evidence" value="ECO:0007669"/>
    <property type="project" value="InterPro"/>
</dbReference>
<keyword evidence="5" id="KW-0539">Nucleus</keyword>
<dbReference type="Proteomes" id="UP001203852">
    <property type="component" value="Unassembled WGS sequence"/>
</dbReference>
<dbReference type="CDD" id="cd12148">
    <property type="entry name" value="fungal_TF_MHR"/>
    <property type="match status" value="1"/>
</dbReference>
<dbReference type="GO" id="GO:0000981">
    <property type="term" value="F:DNA-binding transcription factor activity, RNA polymerase II-specific"/>
    <property type="evidence" value="ECO:0007669"/>
    <property type="project" value="InterPro"/>
</dbReference>
<dbReference type="InterPro" id="IPR001138">
    <property type="entry name" value="Zn2Cys6_DnaBD"/>
</dbReference>
<evidence type="ECO:0000256" key="3">
    <source>
        <dbReference type="ARBA" id="ARBA00023125"/>
    </source>
</evidence>
<keyword evidence="4" id="KW-0804">Transcription</keyword>
<dbReference type="InterPro" id="IPR021858">
    <property type="entry name" value="Fun_TF"/>
</dbReference>
<evidence type="ECO:0000256" key="1">
    <source>
        <dbReference type="ARBA" id="ARBA00004123"/>
    </source>
</evidence>
<keyword evidence="3" id="KW-0238">DNA-binding</keyword>
<evidence type="ECO:0000256" key="6">
    <source>
        <dbReference type="SAM" id="MobiDB-lite"/>
    </source>
</evidence>
<organism evidence="8 9">
    <name type="scientific">Exophiala viscosa</name>
    <dbReference type="NCBI Taxonomy" id="2486360"/>
    <lineage>
        <taxon>Eukaryota</taxon>
        <taxon>Fungi</taxon>
        <taxon>Dikarya</taxon>
        <taxon>Ascomycota</taxon>
        <taxon>Pezizomycotina</taxon>
        <taxon>Eurotiomycetes</taxon>
        <taxon>Chaetothyriomycetidae</taxon>
        <taxon>Chaetothyriales</taxon>
        <taxon>Herpotrichiellaceae</taxon>
        <taxon>Exophiala</taxon>
    </lineage>
</organism>
<dbReference type="GO" id="GO:0005634">
    <property type="term" value="C:nucleus"/>
    <property type="evidence" value="ECO:0007669"/>
    <property type="project" value="UniProtKB-SubCell"/>
</dbReference>
<evidence type="ECO:0000256" key="2">
    <source>
        <dbReference type="ARBA" id="ARBA00023015"/>
    </source>
</evidence>
<dbReference type="InterPro" id="IPR036864">
    <property type="entry name" value="Zn2-C6_fun-type_DNA-bd_sf"/>
</dbReference>
<evidence type="ECO:0000259" key="7">
    <source>
        <dbReference type="PROSITE" id="PS50048"/>
    </source>
</evidence>
<feature type="compositionally biased region" description="Basic and acidic residues" evidence="6">
    <location>
        <begin position="10"/>
        <end position="19"/>
    </location>
</feature>